<accession>A0A6J2UE83</accession>
<name>A0A6J2UE83_DROLE</name>
<keyword evidence="2" id="KW-1185">Reference proteome</keyword>
<sequence length="1659" mass="190876">MGPYEINLKQKVYAEFLLYNTYRLEFENQITKKLKVVGDALVKNEMSENCKQHFLNVRETLTKFVTETNAKKRELLRFIKLDCPPEPCPTDGEGDSITPPKPEETLAPDNSSTECSEDIFPKLLKEIVDKYAKRPENSANNGEFEDMMKDVKSALDQGNPTVQSEAYKNFTVYDNLRKQLDEQLKKKRGKILNKSEMDKESEECRQYYKDLLPIYDKVMKESNNIKFNKLWESDLECPHAGSCKAPETGDQPPTSQNPESACDDLITTKLKKLKEQYKNRPNHTANNPEFEQMMKAVDEAIPLSPKSVDQKTDALVNFTLYDKKRKDLENEIGLQLGKIKDKLATDISPNCKSRYNDMVKELEAAFTKTNEEKSRILNGLQLDCTSPTPDDDLITKKLKNLKEQYKDRPSHTANNPEFEEIMKAVDEAIPLSRENLDQKTDALVNFTLYDKKRKDLENEIGLQLGKIKDKLATDVSPDCQSPLKDMVKELEAAFIKTNEEKSRILKGLQLDCLEATTQKPDNELITNKLKQLKEQYKNRPNHTANNPQFEEMMKAVDEAIPMSPEKLDHKKKVYDKFTDYDKKRTELENEIGLQLGKIKDKLATDVSPDCQSPLKDMVKELEAAFIKTNEEKSRILKGLQLDCLEATTQKPDNELITNKLKQLKEQYKNRPNHTANNPQFEEMMKAVDEAIPMSPEKLDQKKKVYDKFTDYDKKRTELENEIGLQLGKIKDKLATDVSPKCQSPLKDMVKQLEAAFIKTNEEKSRILKGLQLDCLEATTQKPDNELITKKLKQLKEQYKNRPSHTAKNPEFEGMMKAVDEAIPMSAEKLEHKKKVYDQFTDYDKKRIELENEIGLQLGKIKDKLATNVSPGCQSRFNDMLKELQAAFTKTNDEKSSILKGLQLDCAENADNDLITKMLKQLKEQYKNRPSHTAKNPEFEGMMKAVDEAIQMSAEKLEHKRKVYDQFTDYDKKRIELENEIGLQLGKIKDKLATNVSPGCQSRFNDMLKELQAAFTKTNDEKSSILKGLQLDCVENADNDLITKMLKQLKEQYKNRPSHTAKNHEFEGMMKTVDEAIPMSAEKLEHKRKVYDQFTDYDKKRIELENEIGLQLGKIKDKLATNVSPGCQSRFNDMLKELQAAFTKTNDEKSSILKGLQLDCAENADNDLITKMLKQLKEQYKNRPSHTAKNHEFEGMMKTVDEAIPMSAEKLEHKRKVYDQFTDYDKKRIELENEIGLQLGKIKDKLATNVSPGCQSRFNDMLKELQAAFTKTNDEKSSILKGLQLDCAENADNDLITKMLKQLKEQYKNRPSHTAKNHEFEGMMKTVDEAIPMSAEKLEHKRKVYDQFTDYDKKRIELENEIGLQLGKIKDKLATNVSPGCQSRFNDMLKELQAAFTKTNDEKSSILKGLQWDCAENADDDLITKKLKQLREQYKNRPSHTAKNSEFEEMMKVVDEAIPMSAEKLEHKKKVYDQFTDYDKTRIELENEIGLQLRKIKDKLATKVSPGCQSHFNDMVKELQAAFIKTNDEKSRMLKGLQYDCSETSTQSAANAADELITKRLKELQVNYKNRPGHTANNLEFDALMKIVDEAIPLGSEFMDLKTEIYANFTGYDKKRIELEGAIQLQLTKLKGKLATNVSAHCKSHYEAMIKTLQKQQQKW</sequence>
<dbReference type="Proteomes" id="UP000504634">
    <property type="component" value="Unplaced"/>
</dbReference>
<gene>
    <name evidence="3" type="primary">LOC115632644</name>
</gene>
<feature type="region of interest" description="Disordered" evidence="1">
    <location>
        <begin position="86"/>
        <end position="115"/>
    </location>
</feature>
<protein>
    <submittedName>
        <fullName evidence="3">Interaptin-like</fullName>
    </submittedName>
</protein>
<dbReference type="GeneID" id="115632644"/>
<evidence type="ECO:0000313" key="2">
    <source>
        <dbReference type="Proteomes" id="UP000504634"/>
    </source>
</evidence>
<evidence type="ECO:0000313" key="3">
    <source>
        <dbReference type="RefSeq" id="XP_030385733.1"/>
    </source>
</evidence>
<dbReference type="RefSeq" id="XP_030385733.1">
    <property type="nucleotide sequence ID" value="XM_030529873.1"/>
</dbReference>
<organism evidence="2 3">
    <name type="scientific">Drosophila lebanonensis</name>
    <name type="common">Fruit fly</name>
    <name type="synonym">Scaptodrosophila lebanonensis</name>
    <dbReference type="NCBI Taxonomy" id="7225"/>
    <lineage>
        <taxon>Eukaryota</taxon>
        <taxon>Metazoa</taxon>
        <taxon>Ecdysozoa</taxon>
        <taxon>Arthropoda</taxon>
        <taxon>Hexapoda</taxon>
        <taxon>Insecta</taxon>
        <taxon>Pterygota</taxon>
        <taxon>Neoptera</taxon>
        <taxon>Endopterygota</taxon>
        <taxon>Diptera</taxon>
        <taxon>Brachycera</taxon>
        <taxon>Muscomorpha</taxon>
        <taxon>Ephydroidea</taxon>
        <taxon>Drosophilidae</taxon>
        <taxon>Scaptodrosophila</taxon>
    </lineage>
</organism>
<proteinExistence type="predicted"/>
<dbReference type="OrthoDB" id="7873284at2759"/>
<reference evidence="3" key="1">
    <citation type="submission" date="2025-08" db="UniProtKB">
        <authorList>
            <consortium name="RefSeq"/>
        </authorList>
    </citation>
    <scope>IDENTIFICATION</scope>
    <source>
        <strain evidence="3">11010-0011.00</strain>
        <tissue evidence="3">Whole body</tissue>
    </source>
</reference>
<evidence type="ECO:0000256" key="1">
    <source>
        <dbReference type="SAM" id="MobiDB-lite"/>
    </source>
</evidence>
<feature type="region of interest" description="Disordered" evidence="1">
    <location>
        <begin position="241"/>
        <end position="261"/>
    </location>
</feature>